<reference evidence="3" key="2">
    <citation type="submission" date="2022-01" db="EMBL/GenBank/DDBJ databases">
        <authorList>
            <person name="Yamashiro T."/>
            <person name="Shiraishi A."/>
            <person name="Satake H."/>
            <person name="Nakayama K."/>
        </authorList>
    </citation>
    <scope>NUCLEOTIDE SEQUENCE</scope>
</reference>
<sequence>MEVHLRRLRTIQKGNLPGISRLVMSSRKPRFVSDNDSNGKVTHSIYVTNFPSEFKARQLWDICSQYGKVVDTFIPSRLLKEGKRFAFVRYGKEVNLPLLIDNLNTIWVGKFQLRFNIAKYQRGDKPFGLGNRGQKAFTPKEIPLATHWNRSYASVVKKSTIPNQAGECGTNKPVMVIVDKCLIDKNMELTLVVNVKDFESLPNLRVLCNNEGVAYWFAVIKDWYAEFKVDERVAWVDIEGLPSVAWTQKRNVYGLRARKITGWNPEFIEDASESDTDVESEGRNVSDDPFGIYDLLNQKVAEKEIEQVVSDDPSHLPGFTKDVELKQKVGEVDSCVDKEGGFDETFKPVSQLGVSRSNDGKQSVDKS</sequence>
<name>A0ABQ5GFJ5_9ASTR</name>
<protein>
    <submittedName>
        <fullName evidence="3">Nucleotide-binding alpha-beta plait domain-containing protein</fullName>
    </submittedName>
</protein>
<evidence type="ECO:0000259" key="2">
    <source>
        <dbReference type="PROSITE" id="PS50102"/>
    </source>
</evidence>
<dbReference type="PROSITE" id="PS50102">
    <property type="entry name" value="RRM"/>
    <property type="match status" value="1"/>
</dbReference>
<evidence type="ECO:0000313" key="3">
    <source>
        <dbReference type="EMBL" id="GJT74507.1"/>
    </source>
</evidence>
<evidence type="ECO:0000313" key="4">
    <source>
        <dbReference type="Proteomes" id="UP001151760"/>
    </source>
</evidence>
<dbReference type="CDD" id="cd00590">
    <property type="entry name" value="RRM_SF"/>
    <property type="match status" value="1"/>
</dbReference>
<dbReference type="Gene3D" id="3.30.70.330">
    <property type="match status" value="1"/>
</dbReference>
<reference evidence="3" key="1">
    <citation type="journal article" date="2022" name="Int. J. Mol. Sci.">
        <title>Draft Genome of Tanacetum Coccineum: Genomic Comparison of Closely Related Tanacetum-Family Plants.</title>
        <authorList>
            <person name="Yamashiro T."/>
            <person name="Shiraishi A."/>
            <person name="Nakayama K."/>
            <person name="Satake H."/>
        </authorList>
    </citation>
    <scope>NUCLEOTIDE SEQUENCE</scope>
</reference>
<dbReference type="Proteomes" id="UP001151760">
    <property type="component" value="Unassembled WGS sequence"/>
</dbReference>
<keyword evidence="4" id="KW-1185">Reference proteome</keyword>
<proteinExistence type="predicted"/>
<organism evidence="3 4">
    <name type="scientific">Tanacetum coccineum</name>
    <dbReference type="NCBI Taxonomy" id="301880"/>
    <lineage>
        <taxon>Eukaryota</taxon>
        <taxon>Viridiplantae</taxon>
        <taxon>Streptophyta</taxon>
        <taxon>Embryophyta</taxon>
        <taxon>Tracheophyta</taxon>
        <taxon>Spermatophyta</taxon>
        <taxon>Magnoliopsida</taxon>
        <taxon>eudicotyledons</taxon>
        <taxon>Gunneridae</taxon>
        <taxon>Pentapetalae</taxon>
        <taxon>asterids</taxon>
        <taxon>campanulids</taxon>
        <taxon>Asterales</taxon>
        <taxon>Asteraceae</taxon>
        <taxon>Asteroideae</taxon>
        <taxon>Anthemideae</taxon>
        <taxon>Anthemidinae</taxon>
        <taxon>Tanacetum</taxon>
    </lineage>
</organism>
<dbReference type="InterPro" id="IPR012677">
    <property type="entry name" value="Nucleotide-bd_a/b_plait_sf"/>
</dbReference>
<dbReference type="SMART" id="SM00360">
    <property type="entry name" value="RRM"/>
    <property type="match status" value="1"/>
</dbReference>
<keyword evidence="1" id="KW-0694">RNA-binding</keyword>
<dbReference type="SUPFAM" id="SSF54928">
    <property type="entry name" value="RNA-binding domain, RBD"/>
    <property type="match status" value="1"/>
</dbReference>
<gene>
    <name evidence="3" type="ORF">Tco_1041232</name>
</gene>
<evidence type="ECO:0000256" key="1">
    <source>
        <dbReference type="PROSITE-ProRule" id="PRU00176"/>
    </source>
</evidence>
<comment type="caution">
    <text evidence="3">The sequence shown here is derived from an EMBL/GenBank/DDBJ whole genome shotgun (WGS) entry which is preliminary data.</text>
</comment>
<dbReference type="InterPro" id="IPR035979">
    <property type="entry name" value="RBD_domain_sf"/>
</dbReference>
<feature type="domain" description="RRM" evidence="2">
    <location>
        <begin position="43"/>
        <end position="120"/>
    </location>
</feature>
<accession>A0ABQ5GFJ5</accession>
<dbReference type="InterPro" id="IPR000504">
    <property type="entry name" value="RRM_dom"/>
</dbReference>
<dbReference type="EMBL" id="BQNB010018447">
    <property type="protein sequence ID" value="GJT74507.1"/>
    <property type="molecule type" value="Genomic_DNA"/>
</dbReference>
<dbReference type="Pfam" id="PF00076">
    <property type="entry name" value="RRM_1"/>
    <property type="match status" value="1"/>
</dbReference>